<keyword evidence="2" id="KW-0456">Lyase</keyword>
<proteinExistence type="predicted"/>
<gene>
    <name evidence="2" type="ORF">BXY41_101407</name>
</gene>
<dbReference type="InterPro" id="IPR037523">
    <property type="entry name" value="VOC_core"/>
</dbReference>
<dbReference type="Gene3D" id="3.10.180.10">
    <property type="entry name" value="2,3-Dihydroxybiphenyl 1,2-Dioxygenase, domain 1"/>
    <property type="match status" value="1"/>
</dbReference>
<accession>A0A2S6HYW4</accession>
<organism evidence="2 3">
    <name type="scientific">Lacrimispora xylanisolvens</name>
    <dbReference type="NCBI Taxonomy" id="384636"/>
    <lineage>
        <taxon>Bacteria</taxon>
        <taxon>Bacillati</taxon>
        <taxon>Bacillota</taxon>
        <taxon>Clostridia</taxon>
        <taxon>Lachnospirales</taxon>
        <taxon>Lachnospiraceae</taxon>
        <taxon>Lacrimispora</taxon>
    </lineage>
</organism>
<dbReference type="EMBL" id="PTJA01000001">
    <property type="protein sequence ID" value="PPK83344.1"/>
    <property type="molecule type" value="Genomic_DNA"/>
</dbReference>
<dbReference type="InterPro" id="IPR029068">
    <property type="entry name" value="Glyas_Bleomycin-R_OHBP_Dase"/>
</dbReference>
<evidence type="ECO:0000259" key="1">
    <source>
        <dbReference type="PROSITE" id="PS51819"/>
    </source>
</evidence>
<name>A0A2S6HYW4_9FIRM</name>
<sequence length="119" mass="13118">MKFCWTTIHVKSLEESIRFYHNIIGLGIVSQFEAGPHMKIAMLGEPGNALIELIEQNGISQESKGISIGFEVPSIEEAMAMVKQNQIEIKSGPFSPAPSTTFFFVEDPNGLEVQIVQHG</sequence>
<dbReference type="SUPFAM" id="SSF54593">
    <property type="entry name" value="Glyoxalase/Bleomycin resistance protein/Dihydroxybiphenyl dioxygenase"/>
    <property type="match status" value="1"/>
</dbReference>
<dbReference type="RefSeq" id="WP_104434039.1">
    <property type="nucleotide sequence ID" value="NZ_PTJA01000001.1"/>
</dbReference>
<reference evidence="2 3" key="1">
    <citation type="submission" date="2018-02" db="EMBL/GenBank/DDBJ databases">
        <title>Genomic Encyclopedia of Archaeal and Bacterial Type Strains, Phase II (KMG-II): from individual species to whole genera.</title>
        <authorList>
            <person name="Goeker M."/>
        </authorList>
    </citation>
    <scope>NUCLEOTIDE SEQUENCE [LARGE SCALE GENOMIC DNA]</scope>
    <source>
        <strain evidence="2 3">DSM 3808</strain>
    </source>
</reference>
<dbReference type="PROSITE" id="PS51819">
    <property type="entry name" value="VOC"/>
    <property type="match status" value="1"/>
</dbReference>
<evidence type="ECO:0000313" key="3">
    <source>
        <dbReference type="Proteomes" id="UP000237749"/>
    </source>
</evidence>
<dbReference type="InterPro" id="IPR004360">
    <property type="entry name" value="Glyas_Fos-R_dOase_dom"/>
</dbReference>
<dbReference type="Proteomes" id="UP000237749">
    <property type="component" value="Unassembled WGS sequence"/>
</dbReference>
<comment type="caution">
    <text evidence="2">The sequence shown here is derived from an EMBL/GenBank/DDBJ whole genome shotgun (WGS) entry which is preliminary data.</text>
</comment>
<protein>
    <submittedName>
        <fullName evidence="2">Lactoylglutathione lyase</fullName>
    </submittedName>
</protein>
<feature type="domain" description="VOC" evidence="1">
    <location>
        <begin position="2"/>
        <end position="118"/>
    </location>
</feature>
<dbReference type="AlphaFoldDB" id="A0A2S6HYW4"/>
<dbReference type="CDD" id="cd06587">
    <property type="entry name" value="VOC"/>
    <property type="match status" value="1"/>
</dbReference>
<dbReference type="Pfam" id="PF00903">
    <property type="entry name" value="Glyoxalase"/>
    <property type="match status" value="1"/>
</dbReference>
<evidence type="ECO:0000313" key="2">
    <source>
        <dbReference type="EMBL" id="PPK83344.1"/>
    </source>
</evidence>
<keyword evidence="3" id="KW-1185">Reference proteome</keyword>
<dbReference type="GO" id="GO:0016829">
    <property type="term" value="F:lyase activity"/>
    <property type="evidence" value="ECO:0007669"/>
    <property type="project" value="UniProtKB-KW"/>
</dbReference>
<dbReference type="OrthoDB" id="9810880at2"/>